<proteinExistence type="predicted"/>
<gene>
    <name evidence="2" type="ORF">KDA27_23165</name>
</gene>
<reference evidence="2" key="1">
    <citation type="submission" date="2020-04" db="EMBL/GenBank/DDBJ databases">
        <authorList>
            <person name="Zhang T."/>
        </authorList>
    </citation>
    <scope>NUCLEOTIDE SEQUENCE</scope>
    <source>
        <strain evidence="2">HKST-UBA02</strain>
    </source>
</reference>
<evidence type="ECO:0000313" key="3">
    <source>
        <dbReference type="Proteomes" id="UP000739538"/>
    </source>
</evidence>
<sequence>MPQTPARLLALVALLLFSFACGGDDDPTNPSGGNPGGGDGPVTVNINGTDYVAQFANVSTAGGQTYVNAAGASPQWAVGFTFPSAAGTYTFGPGQPVTGAVTLGSASWVGGNTMGSGTVVVTVFEDRRVAGTFDFVAIGTNPTELPVTGGVFDITF</sequence>
<organism evidence="2 3">
    <name type="scientific">Eiseniibacteriota bacterium</name>
    <dbReference type="NCBI Taxonomy" id="2212470"/>
    <lineage>
        <taxon>Bacteria</taxon>
        <taxon>Candidatus Eiseniibacteriota</taxon>
    </lineage>
</organism>
<keyword evidence="1" id="KW-0732">Signal</keyword>
<dbReference type="Proteomes" id="UP000739538">
    <property type="component" value="Unassembled WGS sequence"/>
</dbReference>
<feature type="chain" id="PRO_5037039013" evidence="1">
    <location>
        <begin position="23"/>
        <end position="156"/>
    </location>
</feature>
<name>A0A956NH41_UNCEI</name>
<comment type="caution">
    <text evidence="2">The sequence shown here is derived from an EMBL/GenBank/DDBJ whole genome shotgun (WGS) entry which is preliminary data.</text>
</comment>
<evidence type="ECO:0000313" key="2">
    <source>
        <dbReference type="EMBL" id="MCA9758712.1"/>
    </source>
</evidence>
<protein>
    <submittedName>
        <fullName evidence="2">Uncharacterized protein</fullName>
    </submittedName>
</protein>
<evidence type="ECO:0000256" key="1">
    <source>
        <dbReference type="SAM" id="SignalP"/>
    </source>
</evidence>
<accession>A0A956NH41</accession>
<reference evidence="2" key="2">
    <citation type="journal article" date="2021" name="Microbiome">
        <title>Successional dynamics and alternative stable states in a saline activated sludge microbial community over 9 years.</title>
        <authorList>
            <person name="Wang Y."/>
            <person name="Ye J."/>
            <person name="Ju F."/>
            <person name="Liu L."/>
            <person name="Boyd J.A."/>
            <person name="Deng Y."/>
            <person name="Parks D.H."/>
            <person name="Jiang X."/>
            <person name="Yin X."/>
            <person name="Woodcroft B.J."/>
            <person name="Tyson G.W."/>
            <person name="Hugenholtz P."/>
            <person name="Polz M.F."/>
            <person name="Zhang T."/>
        </authorList>
    </citation>
    <scope>NUCLEOTIDE SEQUENCE</scope>
    <source>
        <strain evidence="2">HKST-UBA02</strain>
    </source>
</reference>
<dbReference type="EMBL" id="JAGQHS010000203">
    <property type="protein sequence ID" value="MCA9758712.1"/>
    <property type="molecule type" value="Genomic_DNA"/>
</dbReference>
<dbReference type="AlphaFoldDB" id="A0A956NH41"/>
<feature type="signal peptide" evidence="1">
    <location>
        <begin position="1"/>
        <end position="22"/>
    </location>
</feature>
<dbReference type="PROSITE" id="PS51257">
    <property type="entry name" value="PROKAR_LIPOPROTEIN"/>
    <property type="match status" value="1"/>
</dbReference>